<proteinExistence type="inferred from homology"/>
<feature type="transmembrane region" description="Helical" evidence="9">
    <location>
        <begin position="365"/>
        <end position="387"/>
    </location>
</feature>
<dbReference type="SMART" id="SM00382">
    <property type="entry name" value="AAA"/>
    <property type="match status" value="1"/>
</dbReference>
<dbReference type="InterPro" id="IPR052215">
    <property type="entry name" value="Plant_ABCG"/>
</dbReference>
<dbReference type="InterPro" id="IPR017871">
    <property type="entry name" value="ABC_transporter-like_CS"/>
</dbReference>
<feature type="transmembrane region" description="Helical" evidence="9">
    <location>
        <begin position="506"/>
        <end position="528"/>
    </location>
</feature>
<dbReference type="EMBL" id="ML119686">
    <property type="protein sequence ID" value="RPA80666.1"/>
    <property type="molecule type" value="Genomic_DNA"/>
</dbReference>
<dbReference type="GO" id="GO:0005524">
    <property type="term" value="F:ATP binding"/>
    <property type="evidence" value="ECO:0007669"/>
    <property type="project" value="UniProtKB-KW"/>
</dbReference>
<dbReference type="PROSITE" id="PS50893">
    <property type="entry name" value="ABC_TRANSPORTER_2"/>
    <property type="match status" value="1"/>
</dbReference>
<evidence type="ECO:0000256" key="3">
    <source>
        <dbReference type="ARBA" id="ARBA00022448"/>
    </source>
</evidence>
<dbReference type="Pfam" id="PF19055">
    <property type="entry name" value="ABC2_membrane_7"/>
    <property type="match status" value="1"/>
</dbReference>
<keyword evidence="3" id="KW-0813">Transport</keyword>
<dbReference type="OrthoDB" id="66620at2759"/>
<keyword evidence="6" id="KW-0067">ATP-binding</keyword>
<dbReference type="Gene3D" id="3.40.50.300">
    <property type="entry name" value="P-loop containing nucleotide triphosphate hydrolases"/>
    <property type="match status" value="1"/>
</dbReference>
<dbReference type="STRING" id="1160509.A0A3N4I5G9"/>
<dbReference type="InterPro" id="IPR027417">
    <property type="entry name" value="P-loop_NTPase"/>
</dbReference>
<keyword evidence="12" id="KW-1185">Reference proteome</keyword>
<comment type="similarity">
    <text evidence="2">Belongs to the ABC transporter superfamily. ABCG family. Eye pigment precursor importer (TC 3.A.1.204) subfamily.</text>
</comment>
<dbReference type="Pfam" id="PF00005">
    <property type="entry name" value="ABC_tran"/>
    <property type="match status" value="1"/>
</dbReference>
<dbReference type="AlphaFoldDB" id="A0A3N4I5G9"/>
<accession>A0A3N4I5G9</accession>
<evidence type="ECO:0000256" key="5">
    <source>
        <dbReference type="ARBA" id="ARBA00022741"/>
    </source>
</evidence>
<dbReference type="PANTHER" id="PTHR48042:SF11">
    <property type="entry name" value="ABC TRANSPORTER G FAMILY MEMBER 11"/>
    <property type="match status" value="1"/>
</dbReference>
<feature type="transmembrane region" description="Helical" evidence="9">
    <location>
        <begin position="478"/>
        <end position="500"/>
    </location>
</feature>
<feature type="domain" description="ABC transporter" evidence="10">
    <location>
        <begin position="32"/>
        <end position="280"/>
    </location>
</feature>
<dbReference type="Proteomes" id="UP000275078">
    <property type="component" value="Unassembled WGS sequence"/>
</dbReference>
<keyword evidence="5" id="KW-0547">Nucleotide-binding</keyword>
<evidence type="ECO:0000313" key="12">
    <source>
        <dbReference type="Proteomes" id="UP000275078"/>
    </source>
</evidence>
<gene>
    <name evidence="11" type="ORF">BJ508DRAFT_210117</name>
</gene>
<dbReference type="InterPro" id="IPR003439">
    <property type="entry name" value="ABC_transporter-like_ATP-bd"/>
</dbReference>
<sequence length="631" mass="69929">MSSSTRSTAISDDVESNYKALKALKNTEVTSFAWKDVTVTVKDNETKQPKLLLDGVDGVVRPGELVALMGPSGSGKTTLLNVLARRTAAANAKVDGDVLINGKTVSLQEFRRISSYVEQDDALIGSLTVQETISFAAQLSLSRRIPKSQKQQRVSDIIDSFGLRNQANTIIGTPVKKGISGGQKRRVSVASQLMSNPRVLFLDEPTSGLDSAASFEVISFLKKIARENNLLVIASIHQPSTTTFNLFDKLLLLSSGKTIYHGPVSDVNSYFSSIGFPVPGYTNPAEFIIDLVNTDFSEDAASSEKHKGSITEAWKASPMATVLANQLNETDDMDLGAHEDIARPGFFSQTLTLLNRLWIKSYRDVLAYGVRVAMYMGLAIMMGTVWLRLKEHQDYIQPFINAIFFGSAFMSFMAVAYVPAFLEDFHTFTKERSNGLYGATSFLLSNFLIGLPYLFLISTLFSVVTYFLANFRPTATAFFFYLMWLFLDLLAAESLVVLISVLLPNFVLSLAVTAFANGLWMSVGGFLVSDKILNVFWKYVFSYIDYQSYVFKGMMYNEFSERTYQCSAAAPPCFCSYDSPLADECKIPGTAVLQQYGFSQRDKRGQWIGILLGITLGLRLLAWVVLKTVRR</sequence>
<evidence type="ECO:0000256" key="9">
    <source>
        <dbReference type="SAM" id="Phobius"/>
    </source>
</evidence>
<dbReference type="InterPro" id="IPR043926">
    <property type="entry name" value="ABCG_dom"/>
</dbReference>
<comment type="subcellular location">
    <subcellularLocation>
        <location evidence="1">Membrane</location>
        <topology evidence="1">Multi-pass membrane protein</topology>
    </subcellularLocation>
</comment>
<name>A0A3N4I5G9_ASCIM</name>
<protein>
    <submittedName>
        <fullName evidence="11">P-loop containing nucleoside triphosphate hydrolase protein</fullName>
    </submittedName>
</protein>
<evidence type="ECO:0000256" key="2">
    <source>
        <dbReference type="ARBA" id="ARBA00005814"/>
    </source>
</evidence>
<dbReference type="FunFam" id="3.40.50.300:FF:001305">
    <property type="entry name" value="ABCG transporter ABC superfamily"/>
    <property type="match status" value="1"/>
</dbReference>
<dbReference type="CDD" id="cd03213">
    <property type="entry name" value="ABCG_EPDR"/>
    <property type="match status" value="1"/>
</dbReference>
<dbReference type="GO" id="GO:0016887">
    <property type="term" value="F:ATP hydrolysis activity"/>
    <property type="evidence" value="ECO:0007669"/>
    <property type="project" value="InterPro"/>
</dbReference>
<dbReference type="GO" id="GO:0140359">
    <property type="term" value="F:ABC-type transporter activity"/>
    <property type="evidence" value="ECO:0007669"/>
    <property type="project" value="InterPro"/>
</dbReference>
<evidence type="ECO:0000313" key="11">
    <source>
        <dbReference type="EMBL" id="RPA80666.1"/>
    </source>
</evidence>
<feature type="transmembrane region" description="Helical" evidence="9">
    <location>
        <begin position="607"/>
        <end position="626"/>
    </location>
</feature>
<evidence type="ECO:0000256" key="7">
    <source>
        <dbReference type="ARBA" id="ARBA00022989"/>
    </source>
</evidence>
<dbReference type="InterPro" id="IPR013525">
    <property type="entry name" value="ABC2_TM"/>
</dbReference>
<evidence type="ECO:0000256" key="6">
    <source>
        <dbReference type="ARBA" id="ARBA00022840"/>
    </source>
</evidence>
<evidence type="ECO:0000256" key="1">
    <source>
        <dbReference type="ARBA" id="ARBA00004141"/>
    </source>
</evidence>
<feature type="transmembrane region" description="Helical" evidence="9">
    <location>
        <begin position="399"/>
        <end position="422"/>
    </location>
</feature>
<dbReference type="GO" id="GO:0016020">
    <property type="term" value="C:membrane"/>
    <property type="evidence" value="ECO:0007669"/>
    <property type="project" value="UniProtKB-SubCell"/>
</dbReference>
<evidence type="ECO:0000256" key="8">
    <source>
        <dbReference type="ARBA" id="ARBA00023136"/>
    </source>
</evidence>
<dbReference type="InterPro" id="IPR003593">
    <property type="entry name" value="AAA+_ATPase"/>
</dbReference>
<dbReference type="PANTHER" id="PTHR48042">
    <property type="entry name" value="ABC TRANSPORTER G FAMILY MEMBER 11"/>
    <property type="match status" value="1"/>
</dbReference>
<reference evidence="11 12" key="1">
    <citation type="journal article" date="2018" name="Nat. Ecol. Evol.">
        <title>Pezizomycetes genomes reveal the molecular basis of ectomycorrhizal truffle lifestyle.</title>
        <authorList>
            <person name="Murat C."/>
            <person name="Payen T."/>
            <person name="Noel B."/>
            <person name="Kuo A."/>
            <person name="Morin E."/>
            <person name="Chen J."/>
            <person name="Kohler A."/>
            <person name="Krizsan K."/>
            <person name="Balestrini R."/>
            <person name="Da Silva C."/>
            <person name="Montanini B."/>
            <person name="Hainaut M."/>
            <person name="Levati E."/>
            <person name="Barry K.W."/>
            <person name="Belfiori B."/>
            <person name="Cichocki N."/>
            <person name="Clum A."/>
            <person name="Dockter R.B."/>
            <person name="Fauchery L."/>
            <person name="Guy J."/>
            <person name="Iotti M."/>
            <person name="Le Tacon F."/>
            <person name="Lindquist E.A."/>
            <person name="Lipzen A."/>
            <person name="Malagnac F."/>
            <person name="Mello A."/>
            <person name="Molinier V."/>
            <person name="Miyauchi S."/>
            <person name="Poulain J."/>
            <person name="Riccioni C."/>
            <person name="Rubini A."/>
            <person name="Sitrit Y."/>
            <person name="Splivallo R."/>
            <person name="Traeger S."/>
            <person name="Wang M."/>
            <person name="Zifcakova L."/>
            <person name="Wipf D."/>
            <person name="Zambonelli A."/>
            <person name="Paolocci F."/>
            <person name="Nowrousian M."/>
            <person name="Ottonello S."/>
            <person name="Baldrian P."/>
            <person name="Spatafora J.W."/>
            <person name="Henrissat B."/>
            <person name="Nagy L.G."/>
            <person name="Aury J.M."/>
            <person name="Wincker P."/>
            <person name="Grigoriev I.V."/>
            <person name="Bonfante P."/>
            <person name="Martin F.M."/>
        </authorList>
    </citation>
    <scope>NUCLEOTIDE SEQUENCE [LARGE SCALE GENOMIC DNA]</scope>
    <source>
        <strain evidence="11 12">RN42</strain>
    </source>
</reference>
<dbReference type="Pfam" id="PF01061">
    <property type="entry name" value="ABC2_membrane"/>
    <property type="match status" value="1"/>
</dbReference>
<feature type="transmembrane region" description="Helical" evidence="9">
    <location>
        <begin position="442"/>
        <end position="469"/>
    </location>
</feature>
<keyword evidence="11" id="KW-0378">Hydrolase</keyword>
<keyword evidence="4 9" id="KW-0812">Transmembrane</keyword>
<keyword evidence="7 9" id="KW-1133">Transmembrane helix</keyword>
<evidence type="ECO:0000256" key="4">
    <source>
        <dbReference type="ARBA" id="ARBA00022692"/>
    </source>
</evidence>
<organism evidence="11 12">
    <name type="scientific">Ascobolus immersus RN42</name>
    <dbReference type="NCBI Taxonomy" id="1160509"/>
    <lineage>
        <taxon>Eukaryota</taxon>
        <taxon>Fungi</taxon>
        <taxon>Dikarya</taxon>
        <taxon>Ascomycota</taxon>
        <taxon>Pezizomycotina</taxon>
        <taxon>Pezizomycetes</taxon>
        <taxon>Pezizales</taxon>
        <taxon>Ascobolaceae</taxon>
        <taxon>Ascobolus</taxon>
    </lineage>
</organism>
<dbReference type="SUPFAM" id="SSF52540">
    <property type="entry name" value="P-loop containing nucleoside triphosphate hydrolases"/>
    <property type="match status" value="1"/>
</dbReference>
<dbReference type="PROSITE" id="PS00211">
    <property type="entry name" value="ABC_TRANSPORTER_1"/>
    <property type="match status" value="1"/>
</dbReference>
<evidence type="ECO:0000259" key="10">
    <source>
        <dbReference type="PROSITE" id="PS50893"/>
    </source>
</evidence>
<keyword evidence="8 9" id="KW-0472">Membrane</keyword>